<dbReference type="RefSeq" id="WP_185191423.1">
    <property type="nucleotide sequence ID" value="NZ_JACKXD010000001.1"/>
</dbReference>
<dbReference type="SUPFAM" id="SSF52540">
    <property type="entry name" value="P-loop containing nucleoside triphosphate hydrolases"/>
    <property type="match status" value="1"/>
</dbReference>
<keyword evidence="2" id="KW-0547">Nucleotide-binding</keyword>
<evidence type="ECO:0000256" key="2">
    <source>
        <dbReference type="ARBA" id="ARBA00022741"/>
    </source>
</evidence>
<dbReference type="SMART" id="SM00382">
    <property type="entry name" value="AAA"/>
    <property type="match status" value="1"/>
</dbReference>
<dbReference type="Pfam" id="PF22703">
    <property type="entry name" value="Cdc6_lid"/>
    <property type="match status" value="1"/>
</dbReference>
<protein>
    <submittedName>
        <fullName evidence="5">Orc1/cdc6 family replication initiation protein</fullName>
    </submittedName>
</protein>
<dbReference type="GO" id="GO:0006260">
    <property type="term" value="P:DNA replication"/>
    <property type="evidence" value="ECO:0007669"/>
    <property type="project" value="UniProtKB-KW"/>
</dbReference>
<feature type="domain" description="AAA+ ATPase" evidence="4">
    <location>
        <begin position="39"/>
        <end position="179"/>
    </location>
</feature>
<dbReference type="Proteomes" id="UP000546257">
    <property type="component" value="Unassembled WGS sequence"/>
</dbReference>
<proteinExistence type="predicted"/>
<gene>
    <name evidence="5" type="ORF">H5V44_01800</name>
</gene>
<organism evidence="5 6">
    <name type="scientific">Halobellus ruber</name>
    <dbReference type="NCBI Taxonomy" id="2761102"/>
    <lineage>
        <taxon>Archaea</taxon>
        <taxon>Methanobacteriati</taxon>
        <taxon>Methanobacteriota</taxon>
        <taxon>Stenosarchaea group</taxon>
        <taxon>Halobacteria</taxon>
        <taxon>Halobacteriales</taxon>
        <taxon>Haloferacaceae</taxon>
        <taxon>Halobellus</taxon>
    </lineage>
</organism>
<evidence type="ECO:0000259" key="4">
    <source>
        <dbReference type="SMART" id="SM00382"/>
    </source>
</evidence>
<evidence type="ECO:0000313" key="5">
    <source>
        <dbReference type="EMBL" id="MBB6645045.1"/>
    </source>
</evidence>
<dbReference type="Pfam" id="PF13191">
    <property type="entry name" value="AAA_16"/>
    <property type="match status" value="1"/>
</dbReference>
<dbReference type="InterPro" id="IPR003593">
    <property type="entry name" value="AAA+_ATPase"/>
</dbReference>
<comment type="caution">
    <text evidence="5">The sequence shown here is derived from an EMBL/GenBank/DDBJ whole genome shotgun (WGS) entry which is preliminary data.</text>
</comment>
<accession>A0A7J9SDP6</accession>
<dbReference type="Gene3D" id="1.10.8.60">
    <property type="match status" value="1"/>
</dbReference>
<keyword evidence="1" id="KW-0235">DNA replication</keyword>
<sequence length="349" mass="39012">MITHPRVFDDEWTPQELYHREGAVEVLSEAFDPATQGHAAKNVIIHGPSGVGKTVLAKHTMGRLEQHADVTTGLIEGLGTTTGAVLRRAVTVAARDTTPPQNATVEDLRWQLRECIEQPLILVLDEAEGLPSTDALDQLLAIEQLSIVAIVHDEDRWLARISDDARQAFAVSIGLDRYHINELAAILRARAEKGLAESVVTDTQLEHIADEVAGVARYGIQSLHAAAQLAAERDHWTIQEQDIEGSFARARRRIRRLNLRSLPVHHHVLYALIRDAGEISARTLHTRYDEIADICYRGTDLMPIGKRERRNKLQKLREYDLIERDGQTYWVCDAEIPAAIDVPAAESRN</sequence>
<name>A0A7J9SDP6_9EURY</name>
<dbReference type="InterPro" id="IPR041664">
    <property type="entry name" value="AAA_16"/>
</dbReference>
<keyword evidence="3" id="KW-0067">ATP-binding</keyword>
<dbReference type="InterPro" id="IPR027417">
    <property type="entry name" value="P-loop_NTPase"/>
</dbReference>
<evidence type="ECO:0000313" key="6">
    <source>
        <dbReference type="Proteomes" id="UP000546257"/>
    </source>
</evidence>
<evidence type="ECO:0000256" key="1">
    <source>
        <dbReference type="ARBA" id="ARBA00022705"/>
    </source>
</evidence>
<evidence type="ECO:0000256" key="3">
    <source>
        <dbReference type="ARBA" id="ARBA00022840"/>
    </source>
</evidence>
<dbReference type="GO" id="GO:0005524">
    <property type="term" value="F:ATP binding"/>
    <property type="evidence" value="ECO:0007669"/>
    <property type="project" value="UniProtKB-KW"/>
</dbReference>
<dbReference type="AlphaFoldDB" id="A0A7J9SDP6"/>
<keyword evidence="6" id="KW-1185">Reference proteome</keyword>
<dbReference type="InterPro" id="IPR055237">
    <property type="entry name" value="Cdc6_lid"/>
</dbReference>
<reference evidence="5 6" key="1">
    <citation type="submission" date="2020-08" db="EMBL/GenBank/DDBJ databases">
        <authorList>
            <person name="Seo M.-J."/>
        </authorList>
    </citation>
    <scope>NUCLEOTIDE SEQUENCE [LARGE SCALE GENOMIC DNA]</scope>
    <source>
        <strain evidence="5 6">MBLA0160</strain>
    </source>
</reference>
<dbReference type="EMBL" id="JACKXD010000001">
    <property type="protein sequence ID" value="MBB6645045.1"/>
    <property type="molecule type" value="Genomic_DNA"/>
</dbReference>
<dbReference type="Gene3D" id="3.40.50.300">
    <property type="entry name" value="P-loop containing nucleotide triphosphate hydrolases"/>
    <property type="match status" value="1"/>
</dbReference>